<proteinExistence type="predicted"/>
<accession>A0AAV7IMQ3</accession>
<evidence type="ECO:0000313" key="2">
    <source>
        <dbReference type="EMBL" id="KAH0564241.1"/>
    </source>
</evidence>
<dbReference type="Proteomes" id="UP000826195">
    <property type="component" value="Unassembled WGS sequence"/>
</dbReference>
<evidence type="ECO:0000256" key="1">
    <source>
        <dbReference type="SAM" id="SignalP"/>
    </source>
</evidence>
<comment type="caution">
    <text evidence="2">The sequence shown here is derived from an EMBL/GenBank/DDBJ whole genome shotgun (WGS) entry which is preliminary data.</text>
</comment>
<dbReference type="AlphaFoldDB" id="A0AAV7IMQ3"/>
<protein>
    <submittedName>
        <fullName evidence="2">Uncharacterized protein</fullName>
    </submittedName>
</protein>
<feature type="signal peptide" evidence="1">
    <location>
        <begin position="1"/>
        <end position="22"/>
    </location>
</feature>
<sequence length="103" mass="12029">MAKIVLVIGLVALMSLITPAITQTHRRLSKDELKISRELFKELIMNDYETSDSRINFPTAITEKLESLKNFRKFTMKLPVPTYNDRPIDYSCVRSDESYSFFF</sequence>
<organism evidence="2 3">
    <name type="scientific">Cotesia glomerata</name>
    <name type="common">Lepidopteran parasitic wasp</name>
    <name type="synonym">Apanteles glomeratus</name>
    <dbReference type="NCBI Taxonomy" id="32391"/>
    <lineage>
        <taxon>Eukaryota</taxon>
        <taxon>Metazoa</taxon>
        <taxon>Ecdysozoa</taxon>
        <taxon>Arthropoda</taxon>
        <taxon>Hexapoda</taxon>
        <taxon>Insecta</taxon>
        <taxon>Pterygota</taxon>
        <taxon>Neoptera</taxon>
        <taxon>Endopterygota</taxon>
        <taxon>Hymenoptera</taxon>
        <taxon>Apocrita</taxon>
        <taxon>Ichneumonoidea</taxon>
        <taxon>Braconidae</taxon>
        <taxon>Microgastrinae</taxon>
        <taxon>Cotesia</taxon>
    </lineage>
</organism>
<name>A0AAV7IMQ3_COTGL</name>
<feature type="chain" id="PRO_5043507563" evidence="1">
    <location>
        <begin position="23"/>
        <end position="103"/>
    </location>
</feature>
<keyword evidence="3" id="KW-1185">Reference proteome</keyword>
<dbReference type="EMBL" id="JAHXZJ010000002">
    <property type="protein sequence ID" value="KAH0564241.1"/>
    <property type="molecule type" value="Genomic_DNA"/>
</dbReference>
<gene>
    <name evidence="2" type="ORF">KQX54_010547</name>
</gene>
<reference evidence="2 3" key="1">
    <citation type="journal article" date="2021" name="J. Hered.">
        <title>A chromosome-level genome assembly of the parasitoid wasp, Cotesia glomerata (Hymenoptera: Braconidae).</title>
        <authorList>
            <person name="Pinto B.J."/>
            <person name="Weis J.J."/>
            <person name="Gamble T."/>
            <person name="Ode P.J."/>
            <person name="Paul R."/>
            <person name="Zaspel J.M."/>
        </authorList>
    </citation>
    <scope>NUCLEOTIDE SEQUENCE [LARGE SCALE GENOMIC DNA]</scope>
    <source>
        <strain evidence="2">CgM1</strain>
    </source>
</reference>
<evidence type="ECO:0000313" key="3">
    <source>
        <dbReference type="Proteomes" id="UP000826195"/>
    </source>
</evidence>
<keyword evidence="1" id="KW-0732">Signal</keyword>